<dbReference type="FunFam" id="1.10.1040.10:FF:000017">
    <property type="entry name" value="2-dehydropantoate 2-reductase"/>
    <property type="match status" value="1"/>
</dbReference>
<dbReference type="InterPro" id="IPR050838">
    <property type="entry name" value="Ketopantoate_reductase"/>
</dbReference>
<dbReference type="Gene3D" id="1.10.1040.10">
    <property type="entry name" value="N-(1-d-carboxylethyl)-l-norvaline Dehydrogenase, domain 2"/>
    <property type="match status" value="1"/>
</dbReference>
<keyword evidence="7 10" id="KW-0560">Oxidoreductase</keyword>
<comment type="pathway">
    <text evidence="1 10">Cofactor biosynthesis; (R)-pantothenate biosynthesis; (R)-pantoate from 3-methyl-2-oxobutanoate: step 2/2.</text>
</comment>
<comment type="function">
    <text evidence="10">Catalyzes the NADPH-dependent reduction of ketopantoate into pantoic acid.</text>
</comment>
<evidence type="ECO:0000313" key="14">
    <source>
        <dbReference type="Proteomes" id="UP000061457"/>
    </source>
</evidence>
<dbReference type="SUPFAM" id="SSF51735">
    <property type="entry name" value="NAD(P)-binding Rossmann-fold domains"/>
    <property type="match status" value="1"/>
</dbReference>
<evidence type="ECO:0000256" key="4">
    <source>
        <dbReference type="ARBA" id="ARBA00019465"/>
    </source>
</evidence>
<gene>
    <name evidence="13" type="ORF">PP2015_2928</name>
</gene>
<evidence type="ECO:0000256" key="6">
    <source>
        <dbReference type="ARBA" id="ARBA00022857"/>
    </source>
</evidence>
<dbReference type="NCBIfam" id="TIGR00745">
    <property type="entry name" value="apbA_panE"/>
    <property type="match status" value="1"/>
</dbReference>
<dbReference type="PATRIC" id="fig|161398.10.peg.2985"/>
<dbReference type="PANTHER" id="PTHR43765">
    <property type="entry name" value="2-DEHYDROPANTOATE 2-REDUCTASE-RELATED"/>
    <property type="match status" value="1"/>
</dbReference>
<dbReference type="STRING" id="161398.PP2015_2928"/>
<dbReference type="EC" id="1.1.1.169" evidence="3 10"/>
<evidence type="ECO:0000256" key="1">
    <source>
        <dbReference type="ARBA" id="ARBA00004994"/>
    </source>
</evidence>
<dbReference type="UniPathway" id="UPA00028">
    <property type="reaction ID" value="UER00004"/>
</dbReference>
<dbReference type="Pfam" id="PF08546">
    <property type="entry name" value="ApbA_C"/>
    <property type="match status" value="1"/>
</dbReference>
<proteinExistence type="inferred from homology"/>
<dbReference type="OrthoDB" id="9775734at2"/>
<dbReference type="InterPro" id="IPR036291">
    <property type="entry name" value="NAD(P)-bd_dom_sf"/>
</dbReference>
<dbReference type="GO" id="GO:0005737">
    <property type="term" value="C:cytoplasm"/>
    <property type="evidence" value="ECO:0007669"/>
    <property type="project" value="TreeGrafter"/>
</dbReference>
<dbReference type="Gene3D" id="3.40.50.720">
    <property type="entry name" value="NAD(P)-binding Rossmann-like Domain"/>
    <property type="match status" value="1"/>
</dbReference>
<dbReference type="SUPFAM" id="SSF48179">
    <property type="entry name" value="6-phosphogluconate dehydrogenase C-terminal domain-like"/>
    <property type="match status" value="1"/>
</dbReference>
<protein>
    <recommendedName>
        <fullName evidence="4 10">2-dehydropantoate 2-reductase</fullName>
        <ecNumber evidence="3 10">1.1.1.169</ecNumber>
    </recommendedName>
    <alternativeName>
        <fullName evidence="8 10">Ketopantoate reductase</fullName>
    </alternativeName>
</protein>
<evidence type="ECO:0000256" key="9">
    <source>
        <dbReference type="ARBA" id="ARBA00048793"/>
    </source>
</evidence>
<accession>A0A0S2K5U3</accession>
<comment type="similarity">
    <text evidence="2 10">Belongs to the ketopantoate reductase family.</text>
</comment>
<dbReference type="Proteomes" id="UP000061457">
    <property type="component" value="Chromosome I"/>
</dbReference>
<dbReference type="GO" id="GO:0050661">
    <property type="term" value="F:NADP binding"/>
    <property type="evidence" value="ECO:0007669"/>
    <property type="project" value="TreeGrafter"/>
</dbReference>
<evidence type="ECO:0000256" key="5">
    <source>
        <dbReference type="ARBA" id="ARBA00022655"/>
    </source>
</evidence>
<evidence type="ECO:0000256" key="10">
    <source>
        <dbReference type="RuleBase" id="RU362068"/>
    </source>
</evidence>
<dbReference type="PANTHER" id="PTHR43765:SF2">
    <property type="entry name" value="2-DEHYDROPANTOATE 2-REDUCTASE"/>
    <property type="match status" value="1"/>
</dbReference>
<dbReference type="InterPro" id="IPR013328">
    <property type="entry name" value="6PGD_dom2"/>
</dbReference>
<keyword evidence="5 10" id="KW-0566">Pantothenate biosynthesis</keyword>
<evidence type="ECO:0000256" key="3">
    <source>
        <dbReference type="ARBA" id="ARBA00013014"/>
    </source>
</evidence>
<evidence type="ECO:0000259" key="12">
    <source>
        <dbReference type="Pfam" id="PF08546"/>
    </source>
</evidence>
<evidence type="ECO:0000256" key="7">
    <source>
        <dbReference type="ARBA" id="ARBA00023002"/>
    </source>
</evidence>
<evidence type="ECO:0000256" key="2">
    <source>
        <dbReference type="ARBA" id="ARBA00007870"/>
    </source>
</evidence>
<evidence type="ECO:0000259" key="11">
    <source>
        <dbReference type="Pfam" id="PF02558"/>
    </source>
</evidence>
<keyword evidence="14" id="KW-1185">Reference proteome</keyword>
<dbReference type="InterPro" id="IPR008927">
    <property type="entry name" value="6-PGluconate_DH-like_C_sf"/>
</dbReference>
<dbReference type="RefSeq" id="WP_058031070.1">
    <property type="nucleotide sequence ID" value="NZ_CP013187.1"/>
</dbReference>
<sequence length="301" mass="33159">MANVHILGAGAVGLSFAFHLSKYHEITLLTRSKKTDTFYYQENEVVTPIATDITDITSLTPQDTISICFICVKAYQLIDAFNAIQPFLAPEAKIIISHNGITDLTELTSQLNSSQSLFFMSTSRGALKPSSNTVVQTGIGATYLGACNTEAENNIDAFYEEVFSKSIAVSAIHKDMALLRWQKLMVNIAINPLTALHQVQNGRLLKPSYATQVINLLNEACFIAHKLGIDIALADALNSAYTVMRQTRFNNSSMAQDVKLGRKTEIEAICGYIVSEAKKLGLDTPYNRTMLEQINHLEQTS</sequence>
<organism evidence="13 14">
    <name type="scientific">Pseudoalteromonas phenolica</name>
    <dbReference type="NCBI Taxonomy" id="161398"/>
    <lineage>
        <taxon>Bacteria</taxon>
        <taxon>Pseudomonadati</taxon>
        <taxon>Pseudomonadota</taxon>
        <taxon>Gammaproteobacteria</taxon>
        <taxon>Alteromonadales</taxon>
        <taxon>Pseudoalteromonadaceae</taxon>
        <taxon>Pseudoalteromonas</taxon>
    </lineage>
</organism>
<comment type="catalytic activity">
    <reaction evidence="9 10">
        <text>(R)-pantoate + NADP(+) = 2-dehydropantoate + NADPH + H(+)</text>
        <dbReference type="Rhea" id="RHEA:16233"/>
        <dbReference type="ChEBI" id="CHEBI:11561"/>
        <dbReference type="ChEBI" id="CHEBI:15378"/>
        <dbReference type="ChEBI" id="CHEBI:15980"/>
        <dbReference type="ChEBI" id="CHEBI:57783"/>
        <dbReference type="ChEBI" id="CHEBI:58349"/>
        <dbReference type="EC" id="1.1.1.169"/>
    </reaction>
</comment>
<feature type="domain" description="Ketopantoate reductase C-terminal" evidence="12">
    <location>
        <begin position="176"/>
        <end position="298"/>
    </location>
</feature>
<dbReference type="GO" id="GO:0015940">
    <property type="term" value="P:pantothenate biosynthetic process"/>
    <property type="evidence" value="ECO:0007669"/>
    <property type="project" value="UniProtKB-UniPathway"/>
</dbReference>
<feature type="domain" description="Ketopantoate reductase N-terminal" evidence="11">
    <location>
        <begin position="4"/>
        <end position="147"/>
    </location>
</feature>
<name>A0A0S2K5U3_9GAMM</name>
<dbReference type="KEGG" id="pphe:PP2015_2928"/>
<dbReference type="Pfam" id="PF02558">
    <property type="entry name" value="ApbA"/>
    <property type="match status" value="1"/>
</dbReference>
<dbReference type="InterPro" id="IPR003710">
    <property type="entry name" value="ApbA"/>
</dbReference>
<dbReference type="InterPro" id="IPR013752">
    <property type="entry name" value="KPA_reductase"/>
</dbReference>
<dbReference type="EMBL" id="CP013187">
    <property type="protein sequence ID" value="ALO43411.1"/>
    <property type="molecule type" value="Genomic_DNA"/>
</dbReference>
<dbReference type="GO" id="GO:0008677">
    <property type="term" value="F:2-dehydropantoate 2-reductase activity"/>
    <property type="evidence" value="ECO:0007669"/>
    <property type="project" value="UniProtKB-EC"/>
</dbReference>
<keyword evidence="6 10" id="KW-0521">NADP</keyword>
<evidence type="ECO:0000313" key="13">
    <source>
        <dbReference type="EMBL" id="ALO43411.1"/>
    </source>
</evidence>
<evidence type="ECO:0000256" key="8">
    <source>
        <dbReference type="ARBA" id="ARBA00032024"/>
    </source>
</evidence>
<dbReference type="InterPro" id="IPR013332">
    <property type="entry name" value="KPR_N"/>
</dbReference>
<reference evidence="13 14" key="1">
    <citation type="submission" date="2015-11" db="EMBL/GenBank/DDBJ databases">
        <authorList>
            <person name="Zhang Y."/>
            <person name="Guo Z."/>
        </authorList>
    </citation>
    <scope>NUCLEOTIDE SEQUENCE [LARGE SCALE GENOMIC DNA]</scope>
    <source>
        <strain evidence="13 14">KCTC 12086</strain>
    </source>
</reference>
<dbReference type="AlphaFoldDB" id="A0A0S2K5U3"/>